<proteinExistence type="predicted"/>
<reference evidence="2 3" key="1">
    <citation type="journal article" date="2015" name="Fungal Genet. Biol.">
        <title>Evolution of novel wood decay mechanisms in Agaricales revealed by the genome sequences of Fistulina hepatica and Cylindrobasidium torrendii.</title>
        <authorList>
            <person name="Floudas D."/>
            <person name="Held B.W."/>
            <person name="Riley R."/>
            <person name="Nagy L.G."/>
            <person name="Koehler G."/>
            <person name="Ransdell A.S."/>
            <person name="Younus H."/>
            <person name="Chow J."/>
            <person name="Chiniquy J."/>
            <person name="Lipzen A."/>
            <person name="Tritt A."/>
            <person name="Sun H."/>
            <person name="Haridas S."/>
            <person name="LaButti K."/>
            <person name="Ohm R.A."/>
            <person name="Kues U."/>
            <person name="Blanchette R.A."/>
            <person name="Grigoriev I.V."/>
            <person name="Minto R.E."/>
            <person name="Hibbett D.S."/>
        </authorList>
    </citation>
    <scope>NUCLEOTIDE SEQUENCE [LARGE SCALE GENOMIC DNA]</scope>
    <source>
        <strain evidence="2 3">FP15055 ss-10</strain>
    </source>
</reference>
<evidence type="ECO:0000256" key="1">
    <source>
        <dbReference type="SAM" id="MobiDB-lite"/>
    </source>
</evidence>
<evidence type="ECO:0000313" key="2">
    <source>
        <dbReference type="EMBL" id="KIY73810.1"/>
    </source>
</evidence>
<dbReference type="Proteomes" id="UP000054007">
    <property type="component" value="Unassembled WGS sequence"/>
</dbReference>
<feature type="region of interest" description="Disordered" evidence="1">
    <location>
        <begin position="154"/>
        <end position="280"/>
    </location>
</feature>
<organism evidence="2 3">
    <name type="scientific">Cylindrobasidium torrendii FP15055 ss-10</name>
    <dbReference type="NCBI Taxonomy" id="1314674"/>
    <lineage>
        <taxon>Eukaryota</taxon>
        <taxon>Fungi</taxon>
        <taxon>Dikarya</taxon>
        <taxon>Basidiomycota</taxon>
        <taxon>Agaricomycotina</taxon>
        <taxon>Agaricomycetes</taxon>
        <taxon>Agaricomycetidae</taxon>
        <taxon>Agaricales</taxon>
        <taxon>Marasmiineae</taxon>
        <taxon>Physalacriaceae</taxon>
        <taxon>Cylindrobasidium</taxon>
    </lineage>
</organism>
<feature type="region of interest" description="Disordered" evidence="1">
    <location>
        <begin position="118"/>
        <end position="141"/>
    </location>
</feature>
<name>A0A0D7BU94_9AGAR</name>
<protein>
    <submittedName>
        <fullName evidence="2">Uncharacterized protein</fullName>
    </submittedName>
</protein>
<feature type="region of interest" description="Disordered" evidence="1">
    <location>
        <begin position="22"/>
        <end position="52"/>
    </location>
</feature>
<gene>
    <name evidence="2" type="ORF">CYLTODRAFT_194889</name>
</gene>
<evidence type="ECO:0000313" key="3">
    <source>
        <dbReference type="Proteomes" id="UP000054007"/>
    </source>
</evidence>
<sequence length="280" mass="30115">MSARPGALQPWPVEQFYPELAAAKRDEGNTSLKTPIRGLKRTLSPADAPFSPTKRRLLNEAGVYLPAKTPIRGRTTPFLGTPARKLEFAQPVTVQTPGSIHSLSVSLSSTILAPSLGPSIAGGEERTAFTSSAPLPGREHDTMDHYPAFVVYEDLPSLSPPPAQPRFSKQDHKENRRPSPRPEPSMPADMILSPDPKTAELQKKMFGMVETPKASPVKEPKTAHRATVSLAPASPPSFRQLPGSSPLAAGGPSTPAPRHVLRSHTKSQSGQNLWNAPAPY</sequence>
<dbReference type="OrthoDB" id="3211926at2759"/>
<accession>A0A0D7BU94</accession>
<dbReference type="AlphaFoldDB" id="A0A0D7BU94"/>
<dbReference type="EMBL" id="KN880434">
    <property type="protein sequence ID" value="KIY73810.1"/>
    <property type="molecule type" value="Genomic_DNA"/>
</dbReference>
<keyword evidence="3" id="KW-1185">Reference proteome</keyword>
<feature type="compositionally biased region" description="Basic and acidic residues" evidence="1">
    <location>
        <begin position="168"/>
        <end position="177"/>
    </location>
</feature>